<dbReference type="EMBL" id="JAVKGT010000019">
    <property type="protein sequence ID" value="MDR5712142.1"/>
    <property type="molecule type" value="Genomic_DNA"/>
</dbReference>
<gene>
    <name evidence="7" type="ORF">RH857_08360</name>
</gene>
<keyword evidence="2" id="KW-0288">FMN</keyword>
<keyword evidence="8" id="KW-1185">Reference proteome</keyword>
<accession>A0ABU1FUW7</accession>
<evidence type="ECO:0000256" key="4">
    <source>
        <dbReference type="ARBA" id="ARBA00023033"/>
    </source>
</evidence>
<comment type="similarity">
    <text evidence="5">Belongs to the NtaA/SnaA/DszA monooxygenase family.</text>
</comment>
<evidence type="ECO:0000256" key="3">
    <source>
        <dbReference type="ARBA" id="ARBA00023002"/>
    </source>
</evidence>
<dbReference type="GO" id="GO:0016491">
    <property type="term" value="F:oxidoreductase activity"/>
    <property type="evidence" value="ECO:0007669"/>
    <property type="project" value="UniProtKB-KW"/>
</dbReference>
<proteinExistence type="inferred from homology"/>
<dbReference type="Proteomes" id="UP001260872">
    <property type="component" value="Unassembled WGS sequence"/>
</dbReference>
<keyword evidence="3 7" id="KW-0560">Oxidoreductase</keyword>
<protein>
    <submittedName>
        <fullName evidence="7">LLM class flavin-dependent oxidoreductase</fullName>
        <ecNumber evidence="7">1.-.-.-</ecNumber>
    </submittedName>
</protein>
<dbReference type="PANTHER" id="PTHR30011:SF16">
    <property type="entry name" value="C2H2 FINGER DOMAIN TRANSCRIPTION FACTOR (EUROFUNG)-RELATED"/>
    <property type="match status" value="1"/>
</dbReference>
<dbReference type="InterPro" id="IPR016215">
    <property type="entry name" value="NTA_MOA"/>
</dbReference>
<evidence type="ECO:0000256" key="2">
    <source>
        <dbReference type="ARBA" id="ARBA00022643"/>
    </source>
</evidence>
<keyword evidence="4" id="KW-0503">Monooxygenase</keyword>
<dbReference type="InterPro" id="IPR036661">
    <property type="entry name" value="Luciferase-like_sf"/>
</dbReference>
<dbReference type="CDD" id="cd01095">
    <property type="entry name" value="Nitrilotriacetate_monoxgenase"/>
    <property type="match status" value="1"/>
</dbReference>
<name>A0ABU1FUW7_9MICC</name>
<feature type="domain" description="Luciferase-like" evidence="6">
    <location>
        <begin position="30"/>
        <end position="386"/>
    </location>
</feature>
<sequence length="449" mass="49967">MSQSRKIRLGAVLGGAGGPGEHGAWKEQEIPGNASINIEYYLRQAQLAERGKFDHLFVVDSLYITPDSPPHYLNRLEPFTLLGALAVQTRNIGLVATISTSYEEPFHVARRLASIDLISGGRAGWNVVATGDGGTAKLFGRGQHLEYEDRYGRALEHVQLVQKLWDSYEDEAFPRDVETGTFVDVEKLHPVEHRGKYFTVEGPLNISRSPQGQPVIFQAGDSEYGRNLAGAIAEGVFTHQPTIEAGIAFSRDIKARAEKAGRNPDHVLITPGIKVIVGDSDEHAREIEQYFQDQDADFTRAVKLFGRPFGWHDFNQYDLDAPFPDLGDLGDRDWKTRADQIKTTAREGGLTLRETVERFTAPQPSPFVGSAETVASTLQEWFEAGAVDGYNIHIRTLSQFARFTEEVVPLLQERGLFRAEYEGSTLREHLGLPFIANRHLQREAVPTGT</sequence>
<dbReference type="InterPro" id="IPR011251">
    <property type="entry name" value="Luciferase-like_dom"/>
</dbReference>
<dbReference type="PIRSF" id="PIRSF000337">
    <property type="entry name" value="NTA_MOA"/>
    <property type="match status" value="1"/>
</dbReference>
<evidence type="ECO:0000259" key="6">
    <source>
        <dbReference type="Pfam" id="PF00296"/>
    </source>
</evidence>
<dbReference type="NCBIfam" id="TIGR03860">
    <property type="entry name" value="FMN_nitrolo"/>
    <property type="match status" value="1"/>
</dbReference>
<dbReference type="RefSeq" id="WP_310537522.1">
    <property type="nucleotide sequence ID" value="NZ_BAAAOC010000087.1"/>
</dbReference>
<comment type="caution">
    <text evidence="7">The sequence shown here is derived from an EMBL/GenBank/DDBJ whole genome shotgun (WGS) entry which is preliminary data.</text>
</comment>
<evidence type="ECO:0000256" key="1">
    <source>
        <dbReference type="ARBA" id="ARBA00022630"/>
    </source>
</evidence>
<dbReference type="Gene3D" id="3.20.20.30">
    <property type="entry name" value="Luciferase-like domain"/>
    <property type="match status" value="1"/>
</dbReference>
<dbReference type="InterPro" id="IPR051260">
    <property type="entry name" value="Diverse_substr_monoxygenases"/>
</dbReference>
<reference evidence="8" key="1">
    <citation type="submission" date="2023-07" db="EMBL/GenBank/DDBJ databases">
        <title>Description of three actinobacteria isolated from air of manufacturing shop in a pharmaceutical factory.</title>
        <authorList>
            <person name="Zhang D.-F."/>
        </authorList>
    </citation>
    <scope>NUCLEOTIDE SEQUENCE [LARGE SCALE GENOMIC DNA]</scope>
    <source>
        <strain evidence="8">CCTCC AB 207010</strain>
    </source>
</reference>
<keyword evidence="1" id="KW-0285">Flavoprotein</keyword>
<dbReference type="EC" id="1.-.-.-" evidence="7"/>
<dbReference type="SUPFAM" id="SSF51679">
    <property type="entry name" value="Bacterial luciferase-like"/>
    <property type="match status" value="1"/>
</dbReference>
<evidence type="ECO:0000313" key="7">
    <source>
        <dbReference type="EMBL" id="MDR5712142.1"/>
    </source>
</evidence>
<evidence type="ECO:0000256" key="5">
    <source>
        <dbReference type="ARBA" id="ARBA00033748"/>
    </source>
</evidence>
<dbReference type="Pfam" id="PF00296">
    <property type="entry name" value="Bac_luciferase"/>
    <property type="match status" value="1"/>
</dbReference>
<evidence type="ECO:0000313" key="8">
    <source>
        <dbReference type="Proteomes" id="UP001260872"/>
    </source>
</evidence>
<dbReference type="PANTHER" id="PTHR30011">
    <property type="entry name" value="ALKANESULFONATE MONOOXYGENASE-RELATED"/>
    <property type="match status" value="1"/>
</dbReference>
<organism evidence="7 8">
    <name type="scientific">Nesterenkonia flava</name>
    <dbReference type="NCBI Taxonomy" id="469799"/>
    <lineage>
        <taxon>Bacteria</taxon>
        <taxon>Bacillati</taxon>
        <taxon>Actinomycetota</taxon>
        <taxon>Actinomycetes</taxon>
        <taxon>Micrococcales</taxon>
        <taxon>Micrococcaceae</taxon>
        <taxon>Nesterenkonia</taxon>
    </lineage>
</organism>